<dbReference type="RefSeq" id="WP_188744363.1">
    <property type="nucleotide sequence ID" value="NZ_BAABFW010000012.1"/>
</dbReference>
<name>A0A917PTL2_9MICO</name>
<feature type="transmembrane region" description="Helical" evidence="1">
    <location>
        <begin position="94"/>
        <end position="112"/>
    </location>
</feature>
<comment type="caution">
    <text evidence="2">The sequence shown here is derived from an EMBL/GenBank/DDBJ whole genome shotgun (WGS) entry which is preliminary data.</text>
</comment>
<dbReference type="Proteomes" id="UP000636956">
    <property type="component" value="Unassembled WGS sequence"/>
</dbReference>
<evidence type="ECO:0000256" key="1">
    <source>
        <dbReference type="SAM" id="Phobius"/>
    </source>
</evidence>
<sequence length="208" mass="21464">MQVIAAVQTAIVVRSGLQERGESALYLAALVAGTSLVILVGVLVMLLIARAPRAGAVIGLSIAAVAFGPWINGLVVPFGTGPVAGIEVGWLLDLTRWITPVLVGAAIAWGGINTIGRVVAAAFGLLALWIAPALMTAISNAVGSRVLARYPSEMLDYWVDVFGMAMTIPSLALPLLIVGVAVAAVGLVGRAIVTRRRTAAARDEPLPR</sequence>
<keyword evidence="3" id="KW-1185">Reference proteome</keyword>
<organism evidence="2 3">
    <name type="scientific">Agromyces bauzanensis</name>
    <dbReference type="NCBI Taxonomy" id="1308924"/>
    <lineage>
        <taxon>Bacteria</taxon>
        <taxon>Bacillati</taxon>
        <taxon>Actinomycetota</taxon>
        <taxon>Actinomycetes</taxon>
        <taxon>Micrococcales</taxon>
        <taxon>Microbacteriaceae</taxon>
        <taxon>Agromyces</taxon>
    </lineage>
</organism>
<proteinExistence type="predicted"/>
<reference evidence="2" key="1">
    <citation type="journal article" date="2014" name="Int. J. Syst. Evol. Microbiol.">
        <title>Complete genome sequence of Corynebacterium casei LMG S-19264T (=DSM 44701T), isolated from a smear-ripened cheese.</title>
        <authorList>
            <consortium name="US DOE Joint Genome Institute (JGI-PGF)"/>
            <person name="Walter F."/>
            <person name="Albersmeier A."/>
            <person name="Kalinowski J."/>
            <person name="Ruckert C."/>
        </authorList>
    </citation>
    <scope>NUCLEOTIDE SEQUENCE</scope>
    <source>
        <strain evidence="2">CGMCC 1.8984</strain>
    </source>
</reference>
<dbReference type="AlphaFoldDB" id="A0A917PTL2"/>
<accession>A0A917PTL2</accession>
<keyword evidence="1" id="KW-0472">Membrane</keyword>
<feature type="transmembrane region" description="Helical" evidence="1">
    <location>
        <begin position="24"/>
        <end position="48"/>
    </location>
</feature>
<feature type="transmembrane region" description="Helical" evidence="1">
    <location>
        <begin position="119"/>
        <end position="142"/>
    </location>
</feature>
<keyword evidence="1" id="KW-0812">Transmembrane</keyword>
<feature type="transmembrane region" description="Helical" evidence="1">
    <location>
        <begin position="55"/>
        <end position="74"/>
    </location>
</feature>
<dbReference type="EMBL" id="BMMD01000022">
    <property type="protein sequence ID" value="GGJ90683.1"/>
    <property type="molecule type" value="Genomic_DNA"/>
</dbReference>
<gene>
    <name evidence="2" type="ORF">GCM10011372_31530</name>
</gene>
<evidence type="ECO:0000313" key="3">
    <source>
        <dbReference type="Proteomes" id="UP000636956"/>
    </source>
</evidence>
<protein>
    <submittedName>
        <fullName evidence="2">Uncharacterized protein</fullName>
    </submittedName>
</protein>
<evidence type="ECO:0000313" key="2">
    <source>
        <dbReference type="EMBL" id="GGJ90683.1"/>
    </source>
</evidence>
<feature type="transmembrane region" description="Helical" evidence="1">
    <location>
        <begin position="162"/>
        <end position="188"/>
    </location>
</feature>
<keyword evidence="1" id="KW-1133">Transmembrane helix</keyword>
<reference evidence="2" key="2">
    <citation type="submission" date="2020-09" db="EMBL/GenBank/DDBJ databases">
        <authorList>
            <person name="Sun Q."/>
            <person name="Zhou Y."/>
        </authorList>
    </citation>
    <scope>NUCLEOTIDE SEQUENCE</scope>
    <source>
        <strain evidence="2">CGMCC 1.8984</strain>
    </source>
</reference>